<protein>
    <submittedName>
        <fullName evidence="1">DUF2442 domain-containing protein</fullName>
    </submittedName>
</protein>
<dbReference type="Proteomes" id="UP000782312">
    <property type="component" value="Unassembled WGS sequence"/>
</dbReference>
<sequence length="94" mass="10366">MRRVSKVRTLPGYRLELEFDDGVSGTADLSEAAGKGVFAYWREPGAFGQVRIGPSGELAWGERVDLCPDALYLKVTGKKPEDLFPALRDQPLRA</sequence>
<dbReference type="InterPro" id="IPR036782">
    <property type="entry name" value="NE0471-like_N"/>
</dbReference>
<comment type="caution">
    <text evidence="1">The sequence shown here is derived from an EMBL/GenBank/DDBJ whole genome shotgun (WGS) entry which is preliminary data.</text>
</comment>
<gene>
    <name evidence="1" type="ORF">HYZ11_10650</name>
</gene>
<evidence type="ECO:0000313" key="2">
    <source>
        <dbReference type="Proteomes" id="UP000782312"/>
    </source>
</evidence>
<reference evidence="1" key="1">
    <citation type="submission" date="2020-07" db="EMBL/GenBank/DDBJ databases">
        <title>Huge and variable diversity of episymbiotic CPR bacteria and DPANN archaea in groundwater ecosystems.</title>
        <authorList>
            <person name="He C.Y."/>
            <person name="Keren R."/>
            <person name="Whittaker M."/>
            <person name="Farag I.F."/>
            <person name="Doudna J."/>
            <person name="Cate J.H.D."/>
            <person name="Banfield J.F."/>
        </authorList>
    </citation>
    <scope>NUCLEOTIDE SEQUENCE</scope>
    <source>
        <strain evidence="1">NC_groundwater_763_Ag_S-0.2um_68_21</strain>
    </source>
</reference>
<dbReference type="SUPFAM" id="SSF143880">
    <property type="entry name" value="NE0471 N-terminal domain-like"/>
    <property type="match status" value="1"/>
</dbReference>
<evidence type="ECO:0000313" key="1">
    <source>
        <dbReference type="EMBL" id="MBI3128052.1"/>
    </source>
</evidence>
<dbReference type="InterPro" id="IPR018841">
    <property type="entry name" value="DUF2442"/>
</dbReference>
<dbReference type="Pfam" id="PF10387">
    <property type="entry name" value="DUF2442"/>
    <property type="match status" value="1"/>
</dbReference>
<dbReference type="AlphaFoldDB" id="A0A932MNX8"/>
<proteinExistence type="predicted"/>
<organism evidence="1 2">
    <name type="scientific">Tectimicrobiota bacterium</name>
    <dbReference type="NCBI Taxonomy" id="2528274"/>
    <lineage>
        <taxon>Bacteria</taxon>
        <taxon>Pseudomonadati</taxon>
        <taxon>Nitrospinota/Tectimicrobiota group</taxon>
        <taxon>Candidatus Tectimicrobiota</taxon>
    </lineage>
</organism>
<accession>A0A932MNX8</accession>
<dbReference type="Gene3D" id="3.30.2020.10">
    <property type="entry name" value="NE0471-like N-terminal domain"/>
    <property type="match status" value="1"/>
</dbReference>
<dbReference type="EMBL" id="JACPUR010000023">
    <property type="protein sequence ID" value="MBI3128052.1"/>
    <property type="molecule type" value="Genomic_DNA"/>
</dbReference>
<name>A0A932MNX8_UNCTE</name>